<gene>
    <name evidence="8" type="ORF">V1264_009302</name>
</gene>
<feature type="transmembrane region" description="Helical" evidence="7">
    <location>
        <begin position="67"/>
        <end position="91"/>
    </location>
</feature>
<accession>A0AAN9ARN9</accession>
<proteinExistence type="predicted"/>
<dbReference type="SUPFAM" id="SSF161070">
    <property type="entry name" value="SNF-like"/>
    <property type="match status" value="1"/>
</dbReference>
<organism evidence="8 9">
    <name type="scientific">Littorina saxatilis</name>
    <dbReference type="NCBI Taxonomy" id="31220"/>
    <lineage>
        <taxon>Eukaryota</taxon>
        <taxon>Metazoa</taxon>
        <taxon>Spiralia</taxon>
        <taxon>Lophotrochozoa</taxon>
        <taxon>Mollusca</taxon>
        <taxon>Gastropoda</taxon>
        <taxon>Caenogastropoda</taxon>
        <taxon>Littorinimorpha</taxon>
        <taxon>Littorinoidea</taxon>
        <taxon>Littorinidae</taxon>
        <taxon>Littorina</taxon>
    </lineage>
</organism>
<dbReference type="InterPro" id="IPR037272">
    <property type="entry name" value="SNS_sf"/>
</dbReference>
<feature type="transmembrane region" description="Helical" evidence="7">
    <location>
        <begin position="411"/>
        <end position="433"/>
    </location>
</feature>
<dbReference type="PRINTS" id="PR00176">
    <property type="entry name" value="NANEUSMPORT"/>
</dbReference>
<sequence>MASSESASKREGERSNMTEEELKIPVARAHFSSRLSIILTCLGTVVGTGNIWRFPRIVANNGEDKGGLVFLLVWVLFLFLWSIPMLLVEYGTGRYTQRGVIVSFRQFMSDKFAWCGAWICMVTFMIAAFYSVVLGWCFYFFVYYCANSLPETAEESRKIFKDYAEDSYWPVLTHAIAVILAGLAVTKGVKTIEKVSMVLVPLFLFIILFTFVWSLTRDYADYGLTFLFTPDWESFGKPRVWVDALSQNAFDTGAGMGIMIPYSSFMTRNNGIVRYGTMVPATNNVISLIAAMTIFSTVFSTLITTRTWMTQDQIVDILKDSGPASTGLTFIWIPVLFQTVGTFGHVLCVFFFLCLSFAGLTSLISNIEQMTLTLDDFGLSRKFSMPLTVLLIYLMGLMSALNIDILTNQDFVWGFALVISGLMLQAMVIYYGVSNFRAIVVNDFGIDDWKLPRVWEYLVKFVAPVEAVLLIVWWAIDLISNETQEGEDKWYEFGRETFMVTIVQWIGLMLILIAVNMVISCVCQGKSPGDRALLLTSAAIPEPDFSSTTVKKSLEIRL</sequence>
<reference evidence="8 9" key="1">
    <citation type="submission" date="2024-02" db="EMBL/GenBank/DDBJ databases">
        <title>Chromosome-scale genome assembly of the rough periwinkle Littorina saxatilis.</title>
        <authorList>
            <person name="De Jode A."/>
            <person name="Faria R."/>
            <person name="Formenti G."/>
            <person name="Sims Y."/>
            <person name="Smith T.P."/>
            <person name="Tracey A."/>
            <person name="Wood J.M.D."/>
            <person name="Zagrodzka Z.B."/>
            <person name="Johannesson K."/>
            <person name="Butlin R.K."/>
            <person name="Leder E.H."/>
        </authorList>
    </citation>
    <scope>NUCLEOTIDE SEQUENCE [LARGE SCALE GENOMIC DNA]</scope>
    <source>
        <strain evidence="8">Snail1</strain>
        <tissue evidence="8">Muscle</tissue>
    </source>
</reference>
<evidence type="ECO:0000256" key="4">
    <source>
        <dbReference type="ARBA" id="ARBA00022989"/>
    </source>
</evidence>
<dbReference type="InterPro" id="IPR000175">
    <property type="entry name" value="Na/ntran_symport"/>
</dbReference>
<protein>
    <recommendedName>
        <fullName evidence="10">Sodium-dependent transporter</fullName>
    </recommendedName>
</protein>
<evidence type="ECO:0000313" key="9">
    <source>
        <dbReference type="Proteomes" id="UP001374579"/>
    </source>
</evidence>
<evidence type="ECO:0000256" key="1">
    <source>
        <dbReference type="ARBA" id="ARBA00004141"/>
    </source>
</evidence>
<feature type="binding site" evidence="6">
    <location>
        <position position="283"/>
    </location>
    <ligand>
        <name>Na(+)</name>
        <dbReference type="ChEBI" id="CHEBI:29101"/>
        <label>1</label>
    </ligand>
</feature>
<keyword evidence="2" id="KW-0813">Transport</keyword>
<feature type="binding site" evidence="6">
    <location>
        <position position="43"/>
    </location>
    <ligand>
        <name>Na(+)</name>
        <dbReference type="ChEBI" id="CHEBI:29101"/>
        <label>1</label>
    </ligand>
</feature>
<dbReference type="NCBIfam" id="NF037979">
    <property type="entry name" value="Na_transp"/>
    <property type="match status" value="1"/>
</dbReference>
<dbReference type="AlphaFoldDB" id="A0AAN9ARN9"/>
<comment type="subcellular location">
    <subcellularLocation>
        <location evidence="1">Membrane</location>
        <topology evidence="1">Multi-pass membrane protein</topology>
    </subcellularLocation>
</comment>
<dbReference type="PANTHER" id="PTHR42948:SF1">
    <property type="entry name" value="TRANSPORTER"/>
    <property type="match status" value="1"/>
</dbReference>
<dbReference type="GO" id="GO:0016020">
    <property type="term" value="C:membrane"/>
    <property type="evidence" value="ECO:0007669"/>
    <property type="project" value="UniProtKB-SubCell"/>
</dbReference>
<feature type="transmembrane region" description="Helical" evidence="7">
    <location>
        <begin position="454"/>
        <end position="476"/>
    </location>
</feature>
<keyword evidence="3 7" id="KW-0812">Transmembrane</keyword>
<feature type="transmembrane region" description="Helical" evidence="7">
    <location>
        <begin position="35"/>
        <end position="55"/>
    </location>
</feature>
<evidence type="ECO:0000256" key="2">
    <source>
        <dbReference type="ARBA" id="ARBA00022448"/>
    </source>
</evidence>
<keyword evidence="9" id="KW-1185">Reference proteome</keyword>
<feature type="binding site" evidence="6">
    <location>
        <position position="362"/>
    </location>
    <ligand>
        <name>Na(+)</name>
        <dbReference type="ChEBI" id="CHEBI:29101"/>
        <label>1</label>
    </ligand>
</feature>
<evidence type="ECO:0000256" key="3">
    <source>
        <dbReference type="ARBA" id="ARBA00022692"/>
    </source>
</evidence>
<dbReference type="GO" id="GO:0046872">
    <property type="term" value="F:metal ion binding"/>
    <property type="evidence" value="ECO:0007669"/>
    <property type="project" value="UniProtKB-KW"/>
</dbReference>
<keyword evidence="6" id="KW-0915">Sodium</keyword>
<dbReference type="PROSITE" id="PS50267">
    <property type="entry name" value="NA_NEUROTRAN_SYMP_3"/>
    <property type="match status" value="1"/>
</dbReference>
<feature type="transmembrane region" description="Helical" evidence="7">
    <location>
        <begin position="112"/>
        <end position="142"/>
    </location>
</feature>
<dbReference type="Proteomes" id="UP001374579">
    <property type="component" value="Unassembled WGS sequence"/>
</dbReference>
<keyword evidence="5 7" id="KW-0472">Membrane</keyword>
<feature type="transmembrane region" description="Helical" evidence="7">
    <location>
        <begin position="343"/>
        <end position="364"/>
    </location>
</feature>
<keyword evidence="4 7" id="KW-1133">Transmembrane helix</keyword>
<evidence type="ECO:0000256" key="7">
    <source>
        <dbReference type="SAM" id="Phobius"/>
    </source>
</evidence>
<feature type="binding site" evidence="6">
    <location>
        <position position="50"/>
    </location>
    <ligand>
        <name>Na(+)</name>
        <dbReference type="ChEBI" id="CHEBI:29101"/>
        <label>1</label>
    </ligand>
</feature>
<evidence type="ECO:0000256" key="6">
    <source>
        <dbReference type="PIRSR" id="PIRSR600175-1"/>
    </source>
</evidence>
<evidence type="ECO:0008006" key="10">
    <source>
        <dbReference type="Google" id="ProtNLM"/>
    </source>
</evidence>
<feature type="transmembrane region" description="Helical" evidence="7">
    <location>
        <begin position="197"/>
        <end position="216"/>
    </location>
</feature>
<feature type="transmembrane region" description="Helical" evidence="7">
    <location>
        <begin position="502"/>
        <end position="523"/>
    </location>
</feature>
<feature type="transmembrane region" description="Helical" evidence="7">
    <location>
        <begin position="167"/>
        <end position="185"/>
    </location>
</feature>
<dbReference type="PANTHER" id="PTHR42948">
    <property type="entry name" value="TRANSPORTER"/>
    <property type="match status" value="1"/>
</dbReference>
<evidence type="ECO:0000313" key="8">
    <source>
        <dbReference type="EMBL" id="KAK7091645.1"/>
    </source>
</evidence>
<feature type="transmembrane region" description="Helical" evidence="7">
    <location>
        <begin position="385"/>
        <end position="405"/>
    </location>
</feature>
<name>A0AAN9ARN9_9CAEN</name>
<evidence type="ECO:0000256" key="5">
    <source>
        <dbReference type="ARBA" id="ARBA00023136"/>
    </source>
</evidence>
<keyword evidence="6" id="KW-0479">Metal-binding</keyword>
<dbReference type="Pfam" id="PF00209">
    <property type="entry name" value="SNF"/>
    <property type="match status" value="2"/>
</dbReference>
<dbReference type="EMBL" id="JBAMIC010000022">
    <property type="protein sequence ID" value="KAK7091645.1"/>
    <property type="molecule type" value="Genomic_DNA"/>
</dbReference>
<feature type="binding site" evidence="6">
    <location>
        <position position="46"/>
    </location>
    <ligand>
        <name>Na(+)</name>
        <dbReference type="ChEBI" id="CHEBI:29101"/>
        <label>1</label>
    </ligand>
</feature>
<comment type="caution">
    <text evidence="8">The sequence shown here is derived from an EMBL/GenBank/DDBJ whole genome shotgun (WGS) entry which is preliminary data.</text>
</comment>
<feature type="transmembrane region" description="Helical" evidence="7">
    <location>
        <begin position="285"/>
        <end position="305"/>
    </location>
</feature>